<keyword evidence="1" id="KW-0812">Transmembrane</keyword>
<protein>
    <submittedName>
        <fullName evidence="2">Uncharacterized protein</fullName>
    </submittedName>
</protein>
<evidence type="ECO:0000256" key="1">
    <source>
        <dbReference type="SAM" id="Phobius"/>
    </source>
</evidence>
<evidence type="ECO:0000313" key="3">
    <source>
        <dbReference type="Proteomes" id="UP001207582"/>
    </source>
</evidence>
<name>A0ABT3JA03_9RHOB</name>
<dbReference type="EMBL" id="JAPDOG010000047">
    <property type="protein sequence ID" value="MCW3784532.1"/>
    <property type="molecule type" value="Genomic_DNA"/>
</dbReference>
<feature type="transmembrane region" description="Helical" evidence="1">
    <location>
        <begin position="33"/>
        <end position="56"/>
    </location>
</feature>
<reference evidence="2 3" key="1">
    <citation type="submission" date="2022-10" db="EMBL/GenBank/DDBJ databases">
        <title>Defluviimonas sp. CAU 1641 isolated from mud.</title>
        <authorList>
            <person name="Kim W."/>
        </authorList>
    </citation>
    <scope>NUCLEOTIDE SEQUENCE [LARGE SCALE GENOMIC DNA]</scope>
    <source>
        <strain evidence="2 3">CAU 1641</strain>
    </source>
</reference>
<sequence>MHFRLSHKLSAIAVAVAFTCAPIGFFGGDTGRILVTFLGLMSASILPTVSLLVGAMGANGRSVKGINDLHTEIGDTIAVLWAIFGLVVLSVLGLLVNSLVIPPLELHIPGSAYFVSVDSLLYRLSQGITGGAAMLALTRIGHVPTSFRRALEIRHQIAVDEARRRIDDSAPTTDKLQAIFPKATGFGARKDIATGKQ</sequence>
<keyword evidence="3" id="KW-1185">Reference proteome</keyword>
<gene>
    <name evidence="2" type="ORF">OM960_23725</name>
</gene>
<feature type="transmembrane region" description="Helical" evidence="1">
    <location>
        <begin position="120"/>
        <end position="140"/>
    </location>
</feature>
<evidence type="ECO:0000313" key="2">
    <source>
        <dbReference type="EMBL" id="MCW3784532.1"/>
    </source>
</evidence>
<proteinExistence type="predicted"/>
<organism evidence="2 3">
    <name type="scientific">Defluviimonas salinarum</name>
    <dbReference type="NCBI Taxonomy" id="2992147"/>
    <lineage>
        <taxon>Bacteria</taxon>
        <taxon>Pseudomonadati</taxon>
        <taxon>Pseudomonadota</taxon>
        <taxon>Alphaproteobacteria</taxon>
        <taxon>Rhodobacterales</taxon>
        <taxon>Paracoccaceae</taxon>
        <taxon>Albidovulum</taxon>
    </lineage>
</organism>
<keyword evidence="1" id="KW-1133">Transmembrane helix</keyword>
<accession>A0ABT3JA03</accession>
<keyword evidence="1" id="KW-0472">Membrane</keyword>
<feature type="transmembrane region" description="Helical" evidence="1">
    <location>
        <begin position="77"/>
        <end position="100"/>
    </location>
</feature>
<feature type="transmembrane region" description="Helical" evidence="1">
    <location>
        <begin position="9"/>
        <end position="27"/>
    </location>
</feature>
<dbReference type="Proteomes" id="UP001207582">
    <property type="component" value="Unassembled WGS sequence"/>
</dbReference>
<comment type="caution">
    <text evidence="2">The sequence shown here is derived from an EMBL/GenBank/DDBJ whole genome shotgun (WGS) entry which is preliminary data.</text>
</comment>